<sequence>MPNARGDEAKLFSRRQAAFGAAEAAGPGKFLALPFYRFGVVPSEDRSEDEVIQGDAFPGDFPPGLVSLSGDMSVPLGLNSFGWHLQSIFGAPATTGDGPDYTHTFTAQAQPPLTILTQGISHTRIGRHFVQDSMTCTGLQIAARKDNQRARATLTMMGRAETSAAEALDDSPVVYDPDPVPLGFQGQALVAGTPVAEVTGIDLTVTSGVEMDQETLNQARTAAGFESQRWSLTGSLSARYVDNTWYDHAANDTPVNLQLKFVIDAARSLLIDMPDLRFALTGIPVEGRGPISADFTFQANRPAAGAELVAFVLKNQTADYANPA</sequence>
<proteinExistence type="predicted"/>
<dbReference type="Pfam" id="PF18906">
    <property type="entry name" value="Phage_tube_2"/>
    <property type="match status" value="1"/>
</dbReference>
<dbReference type="eggNOG" id="ENOG502Z80P">
    <property type="taxonomic scope" value="Bacteria"/>
</dbReference>
<evidence type="ECO:0000313" key="2">
    <source>
        <dbReference type="Proteomes" id="UP000023430"/>
    </source>
</evidence>
<gene>
    <name evidence="1" type="ORF">RISW2_18830</name>
</gene>
<dbReference type="EMBL" id="JAME01000051">
    <property type="protein sequence ID" value="ETX26852.1"/>
    <property type="molecule type" value="Genomic_DNA"/>
</dbReference>
<reference evidence="1 2" key="1">
    <citation type="submission" date="2014-01" db="EMBL/GenBank/DDBJ databases">
        <title>Roseivivax isoporae LMG 25204 Genome Sequencing.</title>
        <authorList>
            <person name="Lai Q."/>
            <person name="Li G."/>
            <person name="Shao Z."/>
        </authorList>
    </citation>
    <scope>NUCLEOTIDE SEQUENCE [LARGE SCALE GENOMIC DNA]</scope>
    <source>
        <strain evidence="1 2">LMG 25204</strain>
    </source>
</reference>
<protein>
    <submittedName>
        <fullName evidence="1">Uncharacterized protein</fullName>
    </submittedName>
</protein>
<name>X7F1Q8_9RHOB</name>
<dbReference type="InterPro" id="IPR044000">
    <property type="entry name" value="Phage_tube_2"/>
</dbReference>
<comment type="caution">
    <text evidence="1">The sequence shown here is derived from an EMBL/GenBank/DDBJ whole genome shotgun (WGS) entry which is preliminary data.</text>
</comment>
<dbReference type="AlphaFoldDB" id="X7F1Q8"/>
<dbReference type="Proteomes" id="UP000023430">
    <property type="component" value="Unassembled WGS sequence"/>
</dbReference>
<accession>X7F1Q8</accession>
<dbReference type="OrthoDB" id="1680496at2"/>
<organism evidence="1 2">
    <name type="scientific">Roseivivax isoporae LMG 25204</name>
    <dbReference type="NCBI Taxonomy" id="1449351"/>
    <lineage>
        <taxon>Bacteria</taxon>
        <taxon>Pseudomonadati</taxon>
        <taxon>Pseudomonadota</taxon>
        <taxon>Alphaproteobacteria</taxon>
        <taxon>Rhodobacterales</taxon>
        <taxon>Roseobacteraceae</taxon>
        <taxon>Roseivivax</taxon>
    </lineage>
</organism>
<dbReference type="RefSeq" id="WP_043774711.1">
    <property type="nucleotide sequence ID" value="NZ_JAME01000051.1"/>
</dbReference>
<evidence type="ECO:0000313" key="1">
    <source>
        <dbReference type="EMBL" id="ETX26852.1"/>
    </source>
</evidence>
<dbReference type="STRING" id="1449351.RISW2_18830"/>
<keyword evidence="2" id="KW-1185">Reference proteome</keyword>